<comment type="subcellular location">
    <subcellularLocation>
        <location evidence="1">Golgi apparatus membrane</location>
        <topology evidence="1">Single-pass type II membrane protein</topology>
    </subcellularLocation>
</comment>
<keyword evidence="8" id="KW-0333">Golgi apparatus</keyword>
<dbReference type="PANTHER" id="PTHR11214:SF3">
    <property type="entry name" value="BETA-1,3-GALACTOSYLTRANSFERASE 6"/>
    <property type="match status" value="1"/>
</dbReference>
<keyword evidence="4" id="KW-0808">Transferase</keyword>
<keyword evidence="11" id="KW-1185">Reference proteome</keyword>
<gene>
    <name evidence="10" type="ORF">CCMP2556_LOCUS50669</name>
</gene>
<evidence type="ECO:0000313" key="10">
    <source>
        <dbReference type="EMBL" id="CAK9108790.1"/>
    </source>
</evidence>
<dbReference type="EMBL" id="CAXAMN010027139">
    <property type="protein sequence ID" value="CAK9108790.1"/>
    <property type="molecule type" value="Genomic_DNA"/>
</dbReference>
<dbReference type="PANTHER" id="PTHR11214">
    <property type="entry name" value="BETA-1,3-N-ACETYLGLUCOSAMINYLTRANSFERASE"/>
    <property type="match status" value="1"/>
</dbReference>
<protein>
    <submittedName>
        <fullName evidence="10">Uncharacterized protein</fullName>
    </submittedName>
</protein>
<reference evidence="10 11" key="1">
    <citation type="submission" date="2024-02" db="EMBL/GenBank/DDBJ databases">
        <authorList>
            <person name="Chen Y."/>
            <person name="Shah S."/>
            <person name="Dougan E. K."/>
            <person name="Thang M."/>
            <person name="Chan C."/>
        </authorList>
    </citation>
    <scope>NUCLEOTIDE SEQUENCE [LARGE SCALE GENOMIC DNA]</scope>
</reference>
<evidence type="ECO:0000256" key="5">
    <source>
        <dbReference type="ARBA" id="ARBA00022692"/>
    </source>
</evidence>
<keyword evidence="6" id="KW-0735">Signal-anchor</keyword>
<evidence type="ECO:0000256" key="8">
    <source>
        <dbReference type="ARBA" id="ARBA00023034"/>
    </source>
</evidence>
<dbReference type="Pfam" id="PF01762">
    <property type="entry name" value="Galactosyl_T"/>
    <property type="match status" value="1"/>
</dbReference>
<organism evidence="10 11">
    <name type="scientific">Durusdinium trenchii</name>
    <dbReference type="NCBI Taxonomy" id="1381693"/>
    <lineage>
        <taxon>Eukaryota</taxon>
        <taxon>Sar</taxon>
        <taxon>Alveolata</taxon>
        <taxon>Dinophyceae</taxon>
        <taxon>Suessiales</taxon>
        <taxon>Symbiodiniaceae</taxon>
        <taxon>Durusdinium</taxon>
    </lineage>
</organism>
<keyword evidence="3" id="KW-0328">Glycosyltransferase</keyword>
<dbReference type="InterPro" id="IPR002659">
    <property type="entry name" value="Glyco_trans_31"/>
</dbReference>
<evidence type="ECO:0000256" key="6">
    <source>
        <dbReference type="ARBA" id="ARBA00022968"/>
    </source>
</evidence>
<evidence type="ECO:0000256" key="4">
    <source>
        <dbReference type="ARBA" id="ARBA00022679"/>
    </source>
</evidence>
<evidence type="ECO:0000256" key="9">
    <source>
        <dbReference type="ARBA" id="ARBA00023136"/>
    </source>
</evidence>
<evidence type="ECO:0000256" key="3">
    <source>
        <dbReference type="ARBA" id="ARBA00022676"/>
    </source>
</evidence>
<name>A0ABP0S8U4_9DINO</name>
<sequence length="667" mass="76422">MRTCDDQKTECWIKPMHFNAFHPKSPWHKLESCWSDLKTPAARRLTGLSGSMYLLLLYVAGVVSEQGEFANCHGFKPTVTPRGGDDTFQVDLDGVECKVAWISHERNPDTLQSTLKDNDFVLTDSLKTVPFAARNGQVIFLEKLHPMPRIGNEALDAILAAKDNLLSILLPRDTSSSWEDETTSLLAQQAVDLLPQHTFIDDGLGSTLERAFRKYRFTLIVDDELHTLSQALVHAIAWGSIPFFNGFSFMLAMLPRVVLPWNRSSFRLDQFLSIVPEINHEIGPIWQQHRLLNDQLFYRYAYDFDRAFRHFSCTLCSSVRDSRLVEEQADSLLLFVGVYSAQDNFAKRAVIRRTWGRVFQLYGHVKFFLGRPDERFATQVRAEIQKHQDMVLLDVPEGYQWNSMKGLRFLEWCSSNVLAQFLVKVDDDVYVRPLPLISLLRQRPQVGYVWGYFDYFSPVPREEGHAFYNSEDFYPFDAFPPYARGLLRALSMDVVHGLASLSHGIRVIAGDDPSFGVHLRYLRDETGLVARLTLDDRDSYRVFAMEPSCNPSLWSHVTHRSWVIHHVTPQQIQCIWDVDVEAGIYEDREALLHVGAAYQHHAEVDAKFATNPDLQELSPLVSLQELCSCLENGPYAAELSQRKDKINASRTFMMWGHPSLLDQEDEP</sequence>
<keyword evidence="5" id="KW-0812">Transmembrane</keyword>
<keyword evidence="7" id="KW-1133">Transmembrane helix</keyword>
<comment type="caution">
    <text evidence="10">The sequence shown here is derived from an EMBL/GenBank/DDBJ whole genome shotgun (WGS) entry which is preliminary data.</text>
</comment>
<evidence type="ECO:0000256" key="2">
    <source>
        <dbReference type="ARBA" id="ARBA00008661"/>
    </source>
</evidence>
<proteinExistence type="inferred from homology"/>
<comment type="similarity">
    <text evidence="2">Belongs to the glycosyltransferase 31 family.</text>
</comment>
<accession>A0ABP0S8U4</accession>
<dbReference type="Gene3D" id="3.90.550.50">
    <property type="match status" value="1"/>
</dbReference>
<keyword evidence="9" id="KW-0472">Membrane</keyword>
<evidence type="ECO:0000256" key="1">
    <source>
        <dbReference type="ARBA" id="ARBA00004323"/>
    </source>
</evidence>
<evidence type="ECO:0000313" key="11">
    <source>
        <dbReference type="Proteomes" id="UP001642484"/>
    </source>
</evidence>
<dbReference type="Proteomes" id="UP001642484">
    <property type="component" value="Unassembled WGS sequence"/>
</dbReference>
<evidence type="ECO:0000256" key="7">
    <source>
        <dbReference type="ARBA" id="ARBA00022989"/>
    </source>
</evidence>